<feature type="signal peptide" evidence="5">
    <location>
        <begin position="1"/>
        <end position="20"/>
    </location>
</feature>
<evidence type="ECO:0000259" key="6">
    <source>
        <dbReference type="Pfam" id="PF00127"/>
    </source>
</evidence>
<keyword evidence="8" id="KW-1185">Reference proteome</keyword>
<evidence type="ECO:0000256" key="2">
    <source>
        <dbReference type="ARBA" id="ARBA00022723"/>
    </source>
</evidence>
<dbReference type="PANTHER" id="PTHR38439:SF2">
    <property type="entry name" value="OUTER MEMBRANE PROTEIN H.8"/>
    <property type="match status" value="1"/>
</dbReference>
<dbReference type="InterPro" id="IPR028871">
    <property type="entry name" value="BlueCu_1_BS"/>
</dbReference>
<evidence type="ECO:0000313" key="8">
    <source>
        <dbReference type="Proteomes" id="UP000324595"/>
    </source>
</evidence>
<evidence type="ECO:0000313" key="7">
    <source>
        <dbReference type="EMBL" id="TYP94813.1"/>
    </source>
</evidence>
<reference evidence="7 8" key="1">
    <citation type="submission" date="2019-07" db="EMBL/GenBank/DDBJ databases">
        <title>Genomic Encyclopedia of Archaeal and Bacterial Type Strains, Phase II (KMG-II): from individual species to whole genera.</title>
        <authorList>
            <person name="Goeker M."/>
        </authorList>
    </citation>
    <scope>NUCLEOTIDE SEQUENCE [LARGE SCALE GENOMIC DNA]</scope>
    <source>
        <strain evidence="7 8">DSM 21935</strain>
    </source>
</reference>
<organism evidence="7 8">
    <name type="scientific">Fodinibius salinus</name>
    <dbReference type="NCBI Taxonomy" id="860790"/>
    <lineage>
        <taxon>Bacteria</taxon>
        <taxon>Pseudomonadati</taxon>
        <taxon>Balneolota</taxon>
        <taxon>Balneolia</taxon>
        <taxon>Balneolales</taxon>
        <taxon>Balneolaceae</taxon>
        <taxon>Fodinibius</taxon>
    </lineage>
</organism>
<dbReference type="InterPro" id="IPR000923">
    <property type="entry name" value="BlueCu_1"/>
</dbReference>
<dbReference type="PROSITE" id="PS51257">
    <property type="entry name" value="PROKAR_LIPOPROTEIN"/>
    <property type="match status" value="1"/>
</dbReference>
<dbReference type="InterPro" id="IPR008972">
    <property type="entry name" value="Cupredoxin"/>
</dbReference>
<dbReference type="Gene3D" id="2.60.40.420">
    <property type="entry name" value="Cupredoxins - blue copper proteins"/>
    <property type="match status" value="1"/>
</dbReference>
<dbReference type="PROSITE" id="PS00079">
    <property type="entry name" value="MULTICOPPER_OXIDASE1"/>
    <property type="match status" value="1"/>
</dbReference>
<dbReference type="Proteomes" id="UP000324595">
    <property type="component" value="Unassembled WGS sequence"/>
</dbReference>
<gene>
    <name evidence="7" type="ORF">LX73_0102</name>
</gene>
<dbReference type="SUPFAM" id="SSF49503">
    <property type="entry name" value="Cupredoxins"/>
    <property type="match status" value="1"/>
</dbReference>
<accession>A0A5D3YP55</accession>
<dbReference type="OrthoDB" id="9814063at2"/>
<keyword evidence="1" id="KW-0813">Transport</keyword>
<feature type="domain" description="Blue (type 1) copper" evidence="6">
    <location>
        <begin position="80"/>
        <end position="191"/>
    </location>
</feature>
<comment type="caution">
    <text evidence="7">The sequence shown here is derived from an EMBL/GenBank/DDBJ whole genome shotgun (WGS) entry which is preliminary data.</text>
</comment>
<keyword evidence="3" id="KW-0249">Electron transport</keyword>
<sequence length="192" mass="20787">MTRFTPYLFSLMLLFVAACGGGSDQQTEEQATDTQAQATEQTDDVRTIEAIGIDRMKFVVKGDKEGITTGKKMGDYVLLKSITAAPGEKLRFRLLTESDLPASAMAHNFVLLVMDADAAAFADAAGKARDNDFIPTDTKLKDQIIAHTDLAAGGETVEITFTAPEETGEYEYICSFPGHYASGMKGILKVEE</sequence>
<evidence type="ECO:0000256" key="3">
    <source>
        <dbReference type="ARBA" id="ARBA00022982"/>
    </source>
</evidence>
<dbReference type="PROSITE" id="PS00196">
    <property type="entry name" value="COPPER_BLUE"/>
    <property type="match status" value="1"/>
</dbReference>
<keyword evidence="4" id="KW-0186">Copper</keyword>
<protein>
    <submittedName>
        <fullName evidence="7">Copper binding protein, plastocyanin/azurin family</fullName>
    </submittedName>
</protein>
<dbReference type="EMBL" id="VNHY01000001">
    <property type="protein sequence ID" value="TYP94813.1"/>
    <property type="molecule type" value="Genomic_DNA"/>
</dbReference>
<dbReference type="GO" id="GO:0009055">
    <property type="term" value="F:electron transfer activity"/>
    <property type="evidence" value="ECO:0007669"/>
    <property type="project" value="InterPro"/>
</dbReference>
<evidence type="ECO:0000256" key="5">
    <source>
        <dbReference type="SAM" id="SignalP"/>
    </source>
</evidence>
<dbReference type="RefSeq" id="WP_148897510.1">
    <property type="nucleotide sequence ID" value="NZ_VNHY01000001.1"/>
</dbReference>
<dbReference type="PANTHER" id="PTHR38439">
    <property type="entry name" value="AURACYANIN-B"/>
    <property type="match status" value="1"/>
</dbReference>
<keyword evidence="2" id="KW-0479">Metal-binding</keyword>
<proteinExistence type="predicted"/>
<name>A0A5D3YP55_9BACT</name>
<dbReference type="Pfam" id="PF00127">
    <property type="entry name" value="Copper-bind"/>
    <property type="match status" value="1"/>
</dbReference>
<feature type="chain" id="PRO_5022822629" evidence="5">
    <location>
        <begin position="21"/>
        <end position="192"/>
    </location>
</feature>
<dbReference type="GO" id="GO:0005507">
    <property type="term" value="F:copper ion binding"/>
    <property type="evidence" value="ECO:0007669"/>
    <property type="project" value="InterPro"/>
</dbReference>
<dbReference type="InterPro" id="IPR050845">
    <property type="entry name" value="Cu-binding_ET"/>
</dbReference>
<evidence type="ECO:0000256" key="4">
    <source>
        <dbReference type="ARBA" id="ARBA00023008"/>
    </source>
</evidence>
<keyword evidence="5" id="KW-0732">Signal</keyword>
<evidence type="ECO:0000256" key="1">
    <source>
        <dbReference type="ARBA" id="ARBA00022448"/>
    </source>
</evidence>
<dbReference type="InterPro" id="IPR033138">
    <property type="entry name" value="Cu_oxidase_CS"/>
</dbReference>
<dbReference type="AlphaFoldDB" id="A0A5D3YP55"/>